<feature type="transmembrane region" description="Helical" evidence="10">
    <location>
        <begin position="261"/>
        <end position="280"/>
    </location>
</feature>
<dbReference type="SUPFAM" id="SSF56784">
    <property type="entry name" value="HAD-like"/>
    <property type="match status" value="1"/>
</dbReference>
<dbReference type="InterPro" id="IPR001757">
    <property type="entry name" value="P_typ_ATPase"/>
</dbReference>
<dbReference type="SUPFAM" id="SSF81665">
    <property type="entry name" value="Calcium ATPase, transmembrane domain M"/>
    <property type="match status" value="1"/>
</dbReference>
<dbReference type="EMBL" id="ABOX02000014">
    <property type="protein sequence ID" value="EEF60752.1"/>
    <property type="molecule type" value="Genomic_DNA"/>
</dbReference>
<evidence type="ECO:0000313" key="14">
    <source>
        <dbReference type="Proteomes" id="UP000003688"/>
    </source>
</evidence>
<organism evidence="13 14">
    <name type="scientific">Pedosphaera parvula (strain Ellin514)</name>
    <dbReference type="NCBI Taxonomy" id="320771"/>
    <lineage>
        <taxon>Bacteria</taxon>
        <taxon>Pseudomonadati</taxon>
        <taxon>Verrucomicrobiota</taxon>
        <taxon>Pedosphaerae</taxon>
        <taxon>Pedosphaerales</taxon>
        <taxon>Pedosphaeraceae</taxon>
        <taxon>Pedosphaera</taxon>
    </lineage>
</organism>
<dbReference type="SFLD" id="SFLDG00002">
    <property type="entry name" value="C1.7:_P-type_atpase_like"/>
    <property type="match status" value="1"/>
</dbReference>
<feature type="region of interest" description="Disordered" evidence="11">
    <location>
        <begin position="651"/>
        <end position="673"/>
    </location>
</feature>
<dbReference type="NCBIfam" id="TIGR01511">
    <property type="entry name" value="ATPase-IB1_Cu"/>
    <property type="match status" value="1"/>
</dbReference>
<keyword evidence="10" id="KW-0067">ATP-binding</keyword>
<dbReference type="PANTHER" id="PTHR48085:SF5">
    <property type="entry name" value="CADMIUM_ZINC-TRANSPORTING ATPASE HMA4-RELATED"/>
    <property type="match status" value="1"/>
</dbReference>
<accession>B9XHB7</accession>
<evidence type="ECO:0000256" key="6">
    <source>
        <dbReference type="ARBA" id="ARBA00022989"/>
    </source>
</evidence>
<feature type="transmembrane region" description="Helical" evidence="10">
    <location>
        <begin position="286"/>
        <end position="312"/>
    </location>
</feature>
<evidence type="ECO:0000256" key="5">
    <source>
        <dbReference type="ARBA" id="ARBA00022967"/>
    </source>
</evidence>
<proteinExistence type="inferred from homology"/>
<dbReference type="GO" id="GO:0016463">
    <property type="term" value="F:P-type zinc transporter activity"/>
    <property type="evidence" value="ECO:0007669"/>
    <property type="project" value="UniProtKB-EC"/>
</dbReference>
<dbReference type="InterPro" id="IPR023214">
    <property type="entry name" value="HAD_sf"/>
</dbReference>
<dbReference type="SFLD" id="SFLDF00027">
    <property type="entry name" value="p-type_atpase"/>
    <property type="match status" value="1"/>
</dbReference>
<feature type="domain" description="P-type ATPase A" evidence="12">
    <location>
        <begin position="144"/>
        <end position="244"/>
    </location>
</feature>
<dbReference type="Gene3D" id="2.70.150.10">
    <property type="entry name" value="Calcium-transporting ATPase, cytoplasmic transduction domain A"/>
    <property type="match status" value="1"/>
</dbReference>
<name>B9XHB7_PEDPL</name>
<dbReference type="NCBIfam" id="TIGR01494">
    <property type="entry name" value="ATPase_P-type"/>
    <property type="match status" value="1"/>
</dbReference>
<reference evidence="13 14" key="1">
    <citation type="journal article" date="2011" name="J. Bacteriol.">
        <title>Genome sequence of 'Pedosphaera parvula' Ellin514, an aerobic Verrucomicrobial isolate from pasture soil.</title>
        <authorList>
            <person name="Kant R."/>
            <person name="van Passel M.W."/>
            <person name="Sangwan P."/>
            <person name="Palva A."/>
            <person name="Lucas S."/>
            <person name="Copeland A."/>
            <person name="Lapidus A."/>
            <person name="Glavina Del Rio T."/>
            <person name="Dalin E."/>
            <person name="Tice H."/>
            <person name="Bruce D."/>
            <person name="Goodwin L."/>
            <person name="Pitluck S."/>
            <person name="Chertkov O."/>
            <person name="Larimer F.W."/>
            <person name="Land M.L."/>
            <person name="Hauser L."/>
            <person name="Brettin T.S."/>
            <person name="Detter J.C."/>
            <person name="Han S."/>
            <person name="de Vos W.M."/>
            <person name="Janssen P.H."/>
            <person name="Smidt H."/>
        </authorList>
    </citation>
    <scope>NUCLEOTIDE SEQUENCE [LARGE SCALE GENOMIC DNA]</scope>
    <source>
        <strain evidence="13 14">Ellin514</strain>
    </source>
</reference>
<dbReference type="InterPro" id="IPR044492">
    <property type="entry name" value="P_typ_ATPase_HD_dom"/>
</dbReference>
<keyword evidence="3 10" id="KW-0812">Transmembrane</keyword>
<keyword evidence="5" id="KW-1278">Translocase</keyword>
<dbReference type="Proteomes" id="UP000003688">
    <property type="component" value="Unassembled WGS sequence"/>
</dbReference>
<dbReference type="InterPro" id="IPR023298">
    <property type="entry name" value="ATPase_P-typ_TM_dom_sf"/>
</dbReference>
<keyword evidence="7 10" id="KW-0472">Membrane</keyword>
<dbReference type="PANTHER" id="PTHR48085">
    <property type="entry name" value="CADMIUM/ZINC-TRANSPORTING ATPASE HMA2-RELATED"/>
    <property type="match status" value="1"/>
</dbReference>
<sequence>MQVTSLLSQQEHEHKHDHDHGPECGCGHDHEHTPVRLWQTLVGLVFVINAFVVDWTFEKGLVVASVSAGIGAIILGFPIVMTAVKDLKRGVLSINELVAIAVLAAFASGDYKTAGLVAFFMLTGEIIETRTAEGARRSIESLIKLTPTKARRITGKGEEEVAAKDLAIGDVIRIRPGDNVAADGVIVNGHGSFNQATITGESLPVDKKAGDEVFAGTQNLTGVLEIKVSRAGQDTTLGKVRELILAAEKTKLPIMRLIDQYMGFYTPLVLVIGALVWAFTGDLKRVISVLVVSCPCAFILATPTAMVAALSAAARLGILIKNVGDIELAARINAFVFDKTGTLTTGKLAVSRLAPLGETKPAELLRLAGTAEKYSNHPVAKALAQLAVDAGVPLTEPQNFSETAGRGIKAEVDGKAVLVGRAQWLKDNGVADDFVKAVDLNETEGFSLLFVAANGKCIGWVGLQDQTRTEAREALAELKEAGVRRIAMVSGDRQPVAVRVAREIGCEEVVGDCLPQNKVDFVRATKVKGYRVAVVGDGVNDAPALAAGDIGIAMGAAGSEVAIHSATIALMNNDLRRLPFLIKLSRSTRAVINQNFLFGVLFIIVGLSAAAFGYINPIVAAILHNVGSLMVIFNSARLVRKGEELEHYQPAVEPVGPAGTQKTPATQLTPKLA</sequence>
<dbReference type="Gene3D" id="3.40.50.1000">
    <property type="entry name" value="HAD superfamily/HAD-like"/>
    <property type="match status" value="1"/>
</dbReference>
<evidence type="ECO:0000256" key="7">
    <source>
        <dbReference type="ARBA" id="ARBA00023136"/>
    </source>
</evidence>
<feature type="transmembrane region" description="Helical" evidence="10">
    <location>
        <begin position="63"/>
        <end position="84"/>
    </location>
</feature>
<dbReference type="InterPro" id="IPR018303">
    <property type="entry name" value="ATPase_P-typ_P_site"/>
</dbReference>
<feature type="compositionally biased region" description="Basic and acidic residues" evidence="11">
    <location>
        <begin position="10"/>
        <end position="26"/>
    </location>
</feature>
<comment type="similarity">
    <text evidence="2 10">Belongs to the cation transport ATPase (P-type) (TC 3.A.3) family. Type IB subfamily.</text>
</comment>
<comment type="catalytic activity">
    <reaction evidence="9">
        <text>Zn(2+)(in) + ATP + H2O = Zn(2+)(out) + ADP + phosphate + H(+)</text>
        <dbReference type="Rhea" id="RHEA:20621"/>
        <dbReference type="ChEBI" id="CHEBI:15377"/>
        <dbReference type="ChEBI" id="CHEBI:15378"/>
        <dbReference type="ChEBI" id="CHEBI:29105"/>
        <dbReference type="ChEBI" id="CHEBI:30616"/>
        <dbReference type="ChEBI" id="CHEBI:43474"/>
        <dbReference type="ChEBI" id="CHEBI:456216"/>
        <dbReference type="EC" id="7.2.2.12"/>
    </reaction>
</comment>
<evidence type="ECO:0000256" key="10">
    <source>
        <dbReference type="RuleBase" id="RU362081"/>
    </source>
</evidence>
<dbReference type="GO" id="GO:0005886">
    <property type="term" value="C:plasma membrane"/>
    <property type="evidence" value="ECO:0007669"/>
    <property type="project" value="UniProtKB-SubCell"/>
</dbReference>
<dbReference type="Pfam" id="PF00702">
    <property type="entry name" value="Hydrolase"/>
    <property type="match status" value="1"/>
</dbReference>
<evidence type="ECO:0000256" key="9">
    <source>
        <dbReference type="ARBA" id="ARBA00047308"/>
    </source>
</evidence>
<dbReference type="GO" id="GO:0016887">
    <property type="term" value="F:ATP hydrolysis activity"/>
    <property type="evidence" value="ECO:0007669"/>
    <property type="project" value="InterPro"/>
</dbReference>
<keyword evidence="10" id="KW-0547">Nucleotide-binding</keyword>
<dbReference type="PRINTS" id="PR00941">
    <property type="entry name" value="CDATPASE"/>
</dbReference>
<dbReference type="EC" id="7.2.2.12" evidence="8"/>
<dbReference type="RefSeq" id="WP_007415211.1">
    <property type="nucleotide sequence ID" value="NZ_ABOX02000014.1"/>
</dbReference>
<dbReference type="InterPro" id="IPR036412">
    <property type="entry name" value="HAD-like_sf"/>
</dbReference>
<keyword evidence="10" id="KW-1003">Cell membrane</keyword>
<dbReference type="OrthoDB" id="9760364at2"/>
<dbReference type="CDD" id="cd02079">
    <property type="entry name" value="P-type_ATPase_HM"/>
    <property type="match status" value="1"/>
</dbReference>
<dbReference type="SUPFAM" id="SSF81653">
    <property type="entry name" value="Calcium ATPase, transduction domain A"/>
    <property type="match status" value="1"/>
</dbReference>
<gene>
    <name evidence="13" type="ORF">Cflav_PD3610</name>
</gene>
<evidence type="ECO:0000313" key="13">
    <source>
        <dbReference type="EMBL" id="EEF60752.1"/>
    </source>
</evidence>
<dbReference type="PROSITE" id="PS00154">
    <property type="entry name" value="ATPASE_E1_E2"/>
    <property type="match status" value="1"/>
</dbReference>
<dbReference type="NCBIfam" id="TIGR01525">
    <property type="entry name" value="ATPase-IB_hvy"/>
    <property type="match status" value="1"/>
</dbReference>
<feature type="transmembrane region" description="Helical" evidence="10">
    <location>
        <begin position="37"/>
        <end position="57"/>
    </location>
</feature>
<comment type="subcellular location">
    <subcellularLocation>
        <location evidence="10">Cell membrane</location>
    </subcellularLocation>
    <subcellularLocation>
        <location evidence="1">Membrane</location>
    </subcellularLocation>
</comment>
<evidence type="ECO:0000259" key="12">
    <source>
        <dbReference type="Pfam" id="PF00122"/>
    </source>
</evidence>
<comment type="caution">
    <text evidence="13">The sequence shown here is derived from an EMBL/GenBank/DDBJ whole genome shotgun (WGS) entry which is preliminary data.</text>
</comment>
<dbReference type="Pfam" id="PF00122">
    <property type="entry name" value="E1-E2_ATPase"/>
    <property type="match status" value="1"/>
</dbReference>
<dbReference type="InterPro" id="IPR027256">
    <property type="entry name" value="P-typ_ATPase_IB"/>
</dbReference>
<dbReference type="InterPro" id="IPR023299">
    <property type="entry name" value="ATPase_P-typ_cyto_dom_N"/>
</dbReference>
<dbReference type="FunFam" id="2.70.150.10:FF:000002">
    <property type="entry name" value="Copper-transporting ATPase 1, putative"/>
    <property type="match status" value="1"/>
</dbReference>
<dbReference type="NCBIfam" id="TIGR01512">
    <property type="entry name" value="ATPase-IB2_Cd"/>
    <property type="match status" value="1"/>
</dbReference>
<dbReference type="SFLD" id="SFLDS00003">
    <property type="entry name" value="Haloacid_Dehalogenase"/>
    <property type="match status" value="1"/>
</dbReference>
<evidence type="ECO:0000256" key="2">
    <source>
        <dbReference type="ARBA" id="ARBA00006024"/>
    </source>
</evidence>
<dbReference type="STRING" id="320771.Cflav_PD3610"/>
<dbReference type="InterPro" id="IPR059000">
    <property type="entry name" value="ATPase_P-type_domA"/>
</dbReference>
<evidence type="ECO:0000256" key="1">
    <source>
        <dbReference type="ARBA" id="ARBA00004370"/>
    </source>
</evidence>
<keyword evidence="6 10" id="KW-1133">Transmembrane helix</keyword>
<feature type="region of interest" description="Disordered" evidence="11">
    <location>
        <begin position="1"/>
        <end position="26"/>
    </location>
</feature>
<protein>
    <recommendedName>
        <fullName evidence="8">P-type Zn(2+) transporter</fullName>
        <ecNumber evidence="8">7.2.2.12</ecNumber>
    </recommendedName>
</protein>
<evidence type="ECO:0000256" key="11">
    <source>
        <dbReference type="SAM" id="MobiDB-lite"/>
    </source>
</evidence>
<dbReference type="GO" id="GO:0046872">
    <property type="term" value="F:metal ion binding"/>
    <property type="evidence" value="ECO:0007669"/>
    <property type="project" value="UniProtKB-KW"/>
</dbReference>
<dbReference type="AlphaFoldDB" id="B9XHB7"/>
<dbReference type="InterPro" id="IPR051014">
    <property type="entry name" value="Cation_Transport_ATPase_IB"/>
</dbReference>
<evidence type="ECO:0000256" key="3">
    <source>
        <dbReference type="ARBA" id="ARBA00022692"/>
    </source>
</evidence>
<dbReference type="GO" id="GO:0005524">
    <property type="term" value="F:ATP binding"/>
    <property type="evidence" value="ECO:0007669"/>
    <property type="project" value="UniProtKB-UniRule"/>
</dbReference>
<dbReference type="PRINTS" id="PR00119">
    <property type="entry name" value="CATATPASE"/>
</dbReference>
<evidence type="ECO:0000256" key="8">
    <source>
        <dbReference type="ARBA" id="ARBA00039097"/>
    </source>
</evidence>
<keyword evidence="4 10" id="KW-0479">Metal-binding</keyword>
<dbReference type="Gene3D" id="3.40.1110.10">
    <property type="entry name" value="Calcium-transporting ATPase, cytoplasmic domain N"/>
    <property type="match status" value="1"/>
</dbReference>
<feature type="transmembrane region" description="Helical" evidence="10">
    <location>
        <begin position="596"/>
        <end position="615"/>
    </location>
</feature>
<evidence type="ECO:0000256" key="4">
    <source>
        <dbReference type="ARBA" id="ARBA00022723"/>
    </source>
</evidence>
<keyword evidence="14" id="KW-1185">Reference proteome</keyword>
<dbReference type="InterPro" id="IPR008250">
    <property type="entry name" value="ATPase_P-typ_transduc_dom_A_sf"/>
</dbReference>
<feature type="compositionally biased region" description="Polar residues" evidence="11">
    <location>
        <begin position="660"/>
        <end position="673"/>
    </location>
</feature>